<gene>
    <name evidence="1" type="ORF">MCOR_48620</name>
</gene>
<keyword evidence="2" id="KW-1185">Reference proteome</keyword>
<accession>A0A6J8EA61</accession>
<dbReference type="AlphaFoldDB" id="A0A6J8EA61"/>
<organism evidence="1 2">
    <name type="scientific">Mytilus coruscus</name>
    <name type="common">Sea mussel</name>
    <dbReference type="NCBI Taxonomy" id="42192"/>
    <lineage>
        <taxon>Eukaryota</taxon>
        <taxon>Metazoa</taxon>
        <taxon>Spiralia</taxon>
        <taxon>Lophotrochozoa</taxon>
        <taxon>Mollusca</taxon>
        <taxon>Bivalvia</taxon>
        <taxon>Autobranchia</taxon>
        <taxon>Pteriomorphia</taxon>
        <taxon>Mytilida</taxon>
        <taxon>Mytiloidea</taxon>
        <taxon>Mytilidae</taxon>
        <taxon>Mytilinae</taxon>
        <taxon>Mytilus</taxon>
    </lineage>
</organism>
<evidence type="ECO:0000313" key="1">
    <source>
        <dbReference type="EMBL" id="CAC5415971.1"/>
    </source>
</evidence>
<reference evidence="1 2" key="1">
    <citation type="submission" date="2020-06" db="EMBL/GenBank/DDBJ databases">
        <authorList>
            <person name="Li R."/>
            <person name="Bekaert M."/>
        </authorList>
    </citation>
    <scope>NUCLEOTIDE SEQUENCE [LARGE SCALE GENOMIC DNA]</scope>
    <source>
        <strain evidence="2">wild</strain>
    </source>
</reference>
<name>A0A6J8EA61_MYTCO</name>
<sequence length="223" mass="25544">MLVSTQQQDTSQGRVTTLCRRLAYMAENRIETVNTPNTDTISAIYIPVATFLPSKDDFKQLKDRMTVMVERVVSKYLRKYVPSNEDKVLCRGEMSCLVSATVVIVVFIAYKQVVIDNELRIQRVESGFVGRTNDAKSFALMSEISVNGQLPIPLHCFFLFGDCIYASRHPLITPFTSAQIYSYRRPIARRRSLRHFKSVVRRYRVYAVQSMLLELSTDIIGIL</sequence>
<dbReference type="EMBL" id="CACVKT020008524">
    <property type="protein sequence ID" value="CAC5415971.1"/>
    <property type="molecule type" value="Genomic_DNA"/>
</dbReference>
<proteinExistence type="predicted"/>
<dbReference type="Proteomes" id="UP000507470">
    <property type="component" value="Unassembled WGS sequence"/>
</dbReference>
<protein>
    <submittedName>
        <fullName evidence="1">Uncharacterized protein</fullName>
    </submittedName>
</protein>
<dbReference type="OrthoDB" id="6115854at2759"/>
<evidence type="ECO:0000313" key="2">
    <source>
        <dbReference type="Proteomes" id="UP000507470"/>
    </source>
</evidence>